<accession>A0A1V6RSB2</accession>
<dbReference type="AlphaFoldDB" id="A0A1V6RSB2"/>
<protein>
    <submittedName>
        <fullName evidence="2">Uncharacterized protein</fullName>
    </submittedName>
</protein>
<sequence length="64" mass="6788">MASYTTPQATSVPSVQTSNTNIRDPTISNAMSVYTTSTKTKTTPSSDKFSHKDHLVAPAGENEG</sequence>
<evidence type="ECO:0000256" key="1">
    <source>
        <dbReference type="SAM" id="MobiDB-lite"/>
    </source>
</evidence>
<evidence type="ECO:0000313" key="3">
    <source>
        <dbReference type="Proteomes" id="UP000191518"/>
    </source>
</evidence>
<organism evidence="2 3">
    <name type="scientific">Penicillium vulpinum</name>
    <dbReference type="NCBI Taxonomy" id="29845"/>
    <lineage>
        <taxon>Eukaryota</taxon>
        <taxon>Fungi</taxon>
        <taxon>Dikarya</taxon>
        <taxon>Ascomycota</taxon>
        <taxon>Pezizomycotina</taxon>
        <taxon>Eurotiomycetes</taxon>
        <taxon>Eurotiomycetidae</taxon>
        <taxon>Eurotiales</taxon>
        <taxon>Aspergillaceae</taxon>
        <taxon>Penicillium</taxon>
    </lineage>
</organism>
<gene>
    <name evidence="2" type="ORF">PENVUL_c031G05100</name>
</gene>
<evidence type="ECO:0000313" key="2">
    <source>
        <dbReference type="EMBL" id="OQE04677.1"/>
    </source>
</evidence>
<proteinExistence type="predicted"/>
<dbReference type="Proteomes" id="UP000191518">
    <property type="component" value="Unassembled WGS sequence"/>
</dbReference>
<comment type="caution">
    <text evidence="2">The sequence shown here is derived from an EMBL/GenBank/DDBJ whole genome shotgun (WGS) entry which is preliminary data.</text>
</comment>
<keyword evidence="3" id="KW-1185">Reference proteome</keyword>
<feature type="region of interest" description="Disordered" evidence="1">
    <location>
        <begin position="1"/>
        <end position="64"/>
    </location>
</feature>
<name>A0A1V6RSB2_9EURO</name>
<reference evidence="3" key="1">
    <citation type="journal article" date="2017" name="Nat. Microbiol.">
        <title>Global analysis of biosynthetic gene clusters reveals vast potential of secondary metabolite production in Penicillium species.</title>
        <authorList>
            <person name="Nielsen J.C."/>
            <person name="Grijseels S."/>
            <person name="Prigent S."/>
            <person name="Ji B."/>
            <person name="Dainat J."/>
            <person name="Nielsen K.F."/>
            <person name="Frisvad J.C."/>
            <person name="Workman M."/>
            <person name="Nielsen J."/>
        </authorList>
    </citation>
    <scope>NUCLEOTIDE SEQUENCE [LARGE SCALE GENOMIC DNA]</scope>
    <source>
        <strain evidence="3">IBT 29486</strain>
    </source>
</reference>
<dbReference type="EMBL" id="MDYP01000031">
    <property type="protein sequence ID" value="OQE04677.1"/>
    <property type="molecule type" value="Genomic_DNA"/>
</dbReference>
<feature type="compositionally biased region" description="Polar residues" evidence="1">
    <location>
        <begin position="1"/>
        <end position="34"/>
    </location>
</feature>
<feature type="compositionally biased region" description="Low complexity" evidence="1">
    <location>
        <begin position="35"/>
        <end position="47"/>
    </location>
</feature>